<dbReference type="GO" id="GO:0015628">
    <property type="term" value="P:protein secretion by the type II secretion system"/>
    <property type="evidence" value="ECO:0007669"/>
    <property type="project" value="InterPro"/>
</dbReference>
<keyword evidence="7 14" id="KW-0812">Transmembrane</keyword>
<keyword evidence="12 15" id="KW-0472">Membrane</keyword>
<keyword evidence="9" id="KW-0106">Calcium</keyword>
<dbReference type="PRINTS" id="PR00812">
    <property type="entry name" value="BCTERIALGSPF"/>
</dbReference>
<dbReference type="InterPro" id="IPR011850">
    <property type="entry name" value="T2SS_GspF"/>
</dbReference>
<feature type="domain" description="Type II secretion system protein GspF" evidence="16">
    <location>
        <begin position="271"/>
        <end position="393"/>
    </location>
</feature>
<sequence>MTAFRYEAVDAGGRKRRGTVEAETARRARREVASTGLTLLSLTEAGEGSGLTLTRAPKTPKPRDVIAATRQLSVLIEATLPVEEALAAVAAQAQGTPIARVLTQLRTRIVEGWKLSDALGEHPRAFSSLYRGIVASGETSGTLGPVLGRLADMQERNRALQSKAITALIYPAVIALVAIVIVWALMRFVVPKMVATFASMGAELPLLTRIVIGISDFLGDWGLLLLIVVMGALTAFFLARRRAGPRLAIDRTFLRLPLMGPLIRDLDAARFARTLSTLVAAGTPLLDGLQGARRTVTNAFVRDRLEVTLTGVREGAGLAPALRRAEVFAPMMSSMVSAGERSGQLPLMLEKTADQMEARFESTSTVALRLLEPAVIVTLGAVVLVIVLAIMLPILQINTMVTQ</sequence>
<name>A0A840I024_9PROT</name>
<feature type="transmembrane region" description="Helical" evidence="15">
    <location>
        <begin position="374"/>
        <end position="395"/>
    </location>
</feature>
<accession>A0A840I024</accession>
<dbReference type="InterPro" id="IPR003004">
    <property type="entry name" value="GspF/PilC"/>
</dbReference>
<comment type="function">
    <text evidence="1">Component of the type II secretion system inner membrane complex required for the energy-dependent secretion of extracellular factors such as proteases and toxins from the periplasm.</text>
</comment>
<evidence type="ECO:0000256" key="4">
    <source>
        <dbReference type="ARBA" id="ARBA00022448"/>
    </source>
</evidence>
<dbReference type="InterPro" id="IPR018076">
    <property type="entry name" value="T2SS_GspF_dom"/>
</dbReference>
<dbReference type="PANTHER" id="PTHR30012:SF0">
    <property type="entry name" value="TYPE II SECRETION SYSTEM PROTEIN F-RELATED"/>
    <property type="match status" value="1"/>
</dbReference>
<feature type="transmembrane region" description="Helical" evidence="15">
    <location>
        <begin position="167"/>
        <end position="186"/>
    </location>
</feature>
<comment type="similarity">
    <text evidence="3 14">Belongs to the GSP F family.</text>
</comment>
<organism evidence="17 18">
    <name type="scientific">Parvularcula dongshanensis</name>
    <dbReference type="NCBI Taxonomy" id="1173995"/>
    <lineage>
        <taxon>Bacteria</taxon>
        <taxon>Pseudomonadati</taxon>
        <taxon>Pseudomonadota</taxon>
        <taxon>Alphaproteobacteria</taxon>
        <taxon>Parvularculales</taxon>
        <taxon>Parvularculaceae</taxon>
        <taxon>Parvularcula</taxon>
    </lineage>
</organism>
<dbReference type="GO" id="GO:0015627">
    <property type="term" value="C:type II protein secretion system complex"/>
    <property type="evidence" value="ECO:0007669"/>
    <property type="project" value="InterPro"/>
</dbReference>
<dbReference type="InterPro" id="IPR001992">
    <property type="entry name" value="T2SS_GspF/T4SS_PilC_CS"/>
</dbReference>
<keyword evidence="10" id="KW-0653">Protein transport</keyword>
<dbReference type="InterPro" id="IPR042094">
    <property type="entry name" value="T2SS_GspF_sf"/>
</dbReference>
<keyword evidence="5" id="KW-1003">Cell membrane</keyword>
<dbReference type="AlphaFoldDB" id="A0A840I024"/>
<evidence type="ECO:0000256" key="10">
    <source>
        <dbReference type="ARBA" id="ARBA00022927"/>
    </source>
</evidence>
<dbReference type="RefSeq" id="WP_183814864.1">
    <property type="nucleotide sequence ID" value="NZ_JACHOB010000001.1"/>
</dbReference>
<evidence type="ECO:0000256" key="6">
    <source>
        <dbReference type="ARBA" id="ARBA00022519"/>
    </source>
</evidence>
<dbReference type="Gene3D" id="1.20.81.30">
    <property type="entry name" value="Type II secretion system (T2SS), domain F"/>
    <property type="match status" value="2"/>
</dbReference>
<dbReference type="PROSITE" id="PS00874">
    <property type="entry name" value="T2SP_F"/>
    <property type="match status" value="1"/>
</dbReference>
<comment type="subcellular location">
    <subcellularLocation>
        <location evidence="2 14">Cell inner membrane</location>
        <topology evidence="2 14">Multi-pass membrane protein</topology>
    </subcellularLocation>
</comment>
<dbReference type="NCBIfam" id="TIGR02120">
    <property type="entry name" value="GspF"/>
    <property type="match status" value="1"/>
</dbReference>
<evidence type="ECO:0000256" key="15">
    <source>
        <dbReference type="SAM" id="Phobius"/>
    </source>
</evidence>
<evidence type="ECO:0000313" key="17">
    <source>
        <dbReference type="EMBL" id="MBB4657623.1"/>
    </source>
</evidence>
<comment type="caution">
    <text evidence="17">The sequence shown here is derived from an EMBL/GenBank/DDBJ whole genome shotgun (WGS) entry which is preliminary data.</text>
</comment>
<evidence type="ECO:0000256" key="13">
    <source>
        <dbReference type="ARBA" id="ARBA00030750"/>
    </source>
</evidence>
<keyword evidence="4 14" id="KW-0813">Transport</keyword>
<dbReference type="PANTHER" id="PTHR30012">
    <property type="entry name" value="GENERAL SECRETION PATHWAY PROTEIN"/>
    <property type="match status" value="1"/>
</dbReference>
<protein>
    <recommendedName>
        <fullName evidence="13">General secretion pathway protein F</fullName>
    </recommendedName>
</protein>
<gene>
    <name evidence="17" type="ORF">GGQ59_000123</name>
</gene>
<proteinExistence type="inferred from homology"/>
<evidence type="ECO:0000256" key="3">
    <source>
        <dbReference type="ARBA" id="ARBA00005745"/>
    </source>
</evidence>
<dbReference type="Pfam" id="PF00482">
    <property type="entry name" value="T2SSF"/>
    <property type="match status" value="2"/>
</dbReference>
<keyword evidence="8" id="KW-0479">Metal-binding</keyword>
<evidence type="ECO:0000313" key="18">
    <source>
        <dbReference type="Proteomes" id="UP000563524"/>
    </source>
</evidence>
<evidence type="ECO:0000256" key="5">
    <source>
        <dbReference type="ARBA" id="ARBA00022475"/>
    </source>
</evidence>
<keyword evidence="18" id="KW-1185">Reference proteome</keyword>
<evidence type="ECO:0000256" key="11">
    <source>
        <dbReference type="ARBA" id="ARBA00022989"/>
    </source>
</evidence>
<dbReference type="GO" id="GO:0005886">
    <property type="term" value="C:plasma membrane"/>
    <property type="evidence" value="ECO:0007669"/>
    <property type="project" value="UniProtKB-SubCell"/>
</dbReference>
<dbReference type="GO" id="GO:0046872">
    <property type="term" value="F:metal ion binding"/>
    <property type="evidence" value="ECO:0007669"/>
    <property type="project" value="UniProtKB-KW"/>
</dbReference>
<dbReference type="EMBL" id="JACHOB010000001">
    <property type="protein sequence ID" value="MBB4657623.1"/>
    <property type="molecule type" value="Genomic_DNA"/>
</dbReference>
<evidence type="ECO:0000256" key="7">
    <source>
        <dbReference type="ARBA" id="ARBA00022692"/>
    </source>
</evidence>
<feature type="domain" description="Type II secretion system protein GspF" evidence="16">
    <location>
        <begin position="69"/>
        <end position="191"/>
    </location>
</feature>
<feature type="transmembrane region" description="Helical" evidence="15">
    <location>
        <begin position="221"/>
        <end position="239"/>
    </location>
</feature>
<evidence type="ECO:0000256" key="14">
    <source>
        <dbReference type="RuleBase" id="RU003923"/>
    </source>
</evidence>
<keyword evidence="6" id="KW-0997">Cell inner membrane</keyword>
<keyword evidence="11 15" id="KW-1133">Transmembrane helix</keyword>
<evidence type="ECO:0000256" key="12">
    <source>
        <dbReference type="ARBA" id="ARBA00023136"/>
    </source>
</evidence>
<evidence type="ECO:0000256" key="9">
    <source>
        <dbReference type="ARBA" id="ARBA00022837"/>
    </source>
</evidence>
<dbReference type="FunFam" id="1.20.81.30:FF:000001">
    <property type="entry name" value="Type II secretion system protein F"/>
    <property type="match status" value="2"/>
</dbReference>
<dbReference type="Proteomes" id="UP000563524">
    <property type="component" value="Unassembled WGS sequence"/>
</dbReference>
<evidence type="ECO:0000259" key="16">
    <source>
        <dbReference type="Pfam" id="PF00482"/>
    </source>
</evidence>
<reference evidence="17 18" key="1">
    <citation type="submission" date="2020-08" db="EMBL/GenBank/DDBJ databases">
        <title>Genomic Encyclopedia of Type Strains, Phase IV (KMG-IV): sequencing the most valuable type-strain genomes for metagenomic binning, comparative biology and taxonomic classification.</title>
        <authorList>
            <person name="Goeker M."/>
        </authorList>
    </citation>
    <scope>NUCLEOTIDE SEQUENCE [LARGE SCALE GENOMIC DNA]</scope>
    <source>
        <strain evidence="17 18">DSM 102850</strain>
    </source>
</reference>
<evidence type="ECO:0000256" key="8">
    <source>
        <dbReference type="ARBA" id="ARBA00022723"/>
    </source>
</evidence>
<evidence type="ECO:0000256" key="1">
    <source>
        <dbReference type="ARBA" id="ARBA00002684"/>
    </source>
</evidence>
<evidence type="ECO:0000256" key="2">
    <source>
        <dbReference type="ARBA" id="ARBA00004429"/>
    </source>
</evidence>